<feature type="transmembrane region" description="Helical" evidence="8">
    <location>
        <begin position="68"/>
        <end position="88"/>
    </location>
</feature>
<dbReference type="EMBL" id="MEUT01000001">
    <property type="protein sequence ID" value="OGC52214.1"/>
    <property type="molecule type" value="Genomic_DNA"/>
</dbReference>
<feature type="transmembrane region" description="Helical" evidence="8">
    <location>
        <begin position="123"/>
        <end position="139"/>
    </location>
</feature>
<feature type="transmembrane region" description="Helical" evidence="8">
    <location>
        <begin position="285"/>
        <end position="302"/>
    </location>
</feature>
<comment type="similarity">
    <text evidence="7">Belongs to the glycosyltransferase 87 family.</text>
</comment>
<evidence type="ECO:0000256" key="8">
    <source>
        <dbReference type="SAM" id="Phobius"/>
    </source>
</evidence>
<feature type="transmembrane region" description="Helical" evidence="8">
    <location>
        <begin position="7"/>
        <end position="24"/>
    </location>
</feature>
<evidence type="ECO:0000256" key="7">
    <source>
        <dbReference type="ARBA" id="ARBA00024033"/>
    </source>
</evidence>
<dbReference type="InterPro" id="IPR018584">
    <property type="entry name" value="GT87"/>
</dbReference>
<sequence length="362" mass="42588">MKYKHTFIFILLFSIFVFAVFDRLKYFDQVGKDIYAYEKAVVDFLGGRNPYIWTVQSFSNPDDTGNHGYSYLPLGIYLFSFLYMIHLITDIEVQFLWKIPVLLADLGVGVLLVQYFVKKDIKIMLLSLIIWLFNPYMVFRGSYTFIDPLAVFFMMLSLYYLEKDSVLSGTFITLGVAFKTFPILIFPLLLLKTPDRKKFLLSCSITGIAIAAPFLRSLDDFLTMLRGSVFIHSVRELQGRPFLFYISYYLHIEFFQVIPLKVYSLIASLGGWVVAVLLYLRNKNLNTYVLGVIPFLIFYLFTPVLNRTYLIWFIPIFCIAAYNPSLKSRNNLLFYIFIISFYIFYSWYLIQWEDGFHVWRPI</sequence>
<protein>
    <recommendedName>
        <fullName evidence="11">Glycosyltransferase RgtA/B/C/D-like domain-containing protein</fullName>
    </recommendedName>
</protein>
<keyword evidence="3" id="KW-0808">Transferase</keyword>
<evidence type="ECO:0000256" key="6">
    <source>
        <dbReference type="ARBA" id="ARBA00023136"/>
    </source>
</evidence>
<reference evidence="9 10" key="1">
    <citation type="journal article" date="2016" name="Nat. Commun.">
        <title>Thousands of microbial genomes shed light on interconnected biogeochemical processes in an aquifer system.</title>
        <authorList>
            <person name="Anantharaman K."/>
            <person name="Brown C.T."/>
            <person name="Hug L.A."/>
            <person name="Sharon I."/>
            <person name="Castelle C.J."/>
            <person name="Probst A.J."/>
            <person name="Thomas B.C."/>
            <person name="Singh A."/>
            <person name="Wilkins M.J."/>
            <person name="Karaoz U."/>
            <person name="Brodie E.L."/>
            <person name="Williams K.H."/>
            <person name="Hubbard S.S."/>
            <person name="Banfield J.F."/>
        </authorList>
    </citation>
    <scope>NUCLEOTIDE SEQUENCE [LARGE SCALE GENOMIC DNA]</scope>
</reference>
<organism evidence="9 10">
    <name type="scientific">candidate division WWE3 bacterium RBG_16_37_10</name>
    <dbReference type="NCBI Taxonomy" id="1802610"/>
    <lineage>
        <taxon>Bacteria</taxon>
        <taxon>Katanobacteria</taxon>
    </lineage>
</organism>
<evidence type="ECO:0000256" key="3">
    <source>
        <dbReference type="ARBA" id="ARBA00022679"/>
    </source>
</evidence>
<evidence type="ECO:0000256" key="1">
    <source>
        <dbReference type="ARBA" id="ARBA00004651"/>
    </source>
</evidence>
<gene>
    <name evidence="9" type="ORF">A2W32_05110</name>
</gene>
<feature type="transmembrane region" description="Helical" evidence="8">
    <location>
        <begin position="198"/>
        <end position="215"/>
    </location>
</feature>
<keyword evidence="2" id="KW-1003">Cell membrane</keyword>
<feature type="transmembrane region" description="Helical" evidence="8">
    <location>
        <begin position="308"/>
        <end position="325"/>
    </location>
</feature>
<evidence type="ECO:0008006" key="11">
    <source>
        <dbReference type="Google" id="ProtNLM"/>
    </source>
</evidence>
<feature type="transmembrane region" description="Helical" evidence="8">
    <location>
        <begin position="167"/>
        <end position="191"/>
    </location>
</feature>
<keyword evidence="6 8" id="KW-0472">Membrane</keyword>
<dbReference type="AlphaFoldDB" id="A0A1F4V4X9"/>
<feature type="transmembrane region" description="Helical" evidence="8">
    <location>
        <begin position="262"/>
        <end position="280"/>
    </location>
</feature>
<dbReference type="Proteomes" id="UP000177371">
    <property type="component" value="Unassembled WGS sequence"/>
</dbReference>
<comment type="caution">
    <text evidence="9">The sequence shown here is derived from an EMBL/GenBank/DDBJ whole genome shotgun (WGS) entry which is preliminary data.</text>
</comment>
<evidence type="ECO:0000313" key="10">
    <source>
        <dbReference type="Proteomes" id="UP000177371"/>
    </source>
</evidence>
<evidence type="ECO:0000256" key="4">
    <source>
        <dbReference type="ARBA" id="ARBA00022692"/>
    </source>
</evidence>
<dbReference type="Pfam" id="PF09594">
    <property type="entry name" value="GT87"/>
    <property type="match status" value="1"/>
</dbReference>
<keyword evidence="5 8" id="KW-1133">Transmembrane helix</keyword>
<evidence type="ECO:0000313" key="9">
    <source>
        <dbReference type="EMBL" id="OGC52214.1"/>
    </source>
</evidence>
<accession>A0A1F4V4X9</accession>
<feature type="transmembrane region" description="Helical" evidence="8">
    <location>
        <begin position="332"/>
        <end position="350"/>
    </location>
</feature>
<dbReference type="GO" id="GO:0005886">
    <property type="term" value="C:plasma membrane"/>
    <property type="evidence" value="ECO:0007669"/>
    <property type="project" value="UniProtKB-SubCell"/>
</dbReference>
<name>A0A1F4V4X9_UNCKA</name>
<dbReference type="STRING" id="1802610.A2W32_05110"/>
<feature type="transmembrane region" description="Helical" evidence="8">
    <location>
        <begin position="95"/>
        <end position="117"/>
    </location>
</feature>
<evidence type="ECO:0000256" key="5">
    <source>
        <dbReference type="ARBA" id="ARBA00022989"/>
    </source>
</evidence>
<comment type="subcellular location">
    <subcellularLocation>
        <location evidence="1">Cell membrane</location>
        <topology evidence="1">Multi-pass membrane protein</topology>
    </subcellularLocation>
</comment>
<evidence type="ECO:0000256" key="2">
    <source>
        <dbReference type="ARBA" id="ARBA00022475"/>
    </source>
</evidence>
<proteinExistence type="inferred from homology"/>
<dbReference type="GO" id="GO:0016758">
    <property type="term" value="F:hexosyltransferase activity"/>
    <property type="evidence" value="ECO:0007669"/>
    <property type="project" value="InterPro"/>
</dbReference>
<keyword evidence="4 8" id="KW-0812">Transmembrane</keyword>